<feature type="transmembrane region" description="Helical" evidence="1">
    <location>
        <begin position="497"/>
        <end position="517"/>
    </location>
</feature>
<feature type="transmembrane region" description="Helical" evidence="1">
    <location>
        <begin position="567"/>
        <end position="591"/>
    </location>
</feature>
<gene>
    <name evidence="3" type="ORF">LCGC14_1231120</name>
</gene>
<feature type="domain" description="N-acetyltransferase" evidence="2">
    <location>
        <begin position="58"/>
        <end position="226"/>
    </location>
</feature>
<dbReference type="InterPro" id="IPR000182">
    <property type="entry name" value="GNAT_dom"/>
</dbReference>
<dbReference type="AlphaFoldDB" id="A0A0F9L8H7"/>
<dbReference type="SUPFAM" id="SSF55729">
    <property type="entry name" value="Acyl-CoA N-acyltransferases (Nat)"/>
    <property type="match status" value="1"/>
</dbReference>
<feature type="transmembrane region" description="Helical" evidence="1">
    <location>
        <begin position="628"/>
        <end position="647"/>
    </location>
</feature>
<comment type="caution">
    <text evidence="3">The sequence shown here is derived from an EMBL/GenBank/DDBJ whole genome shotgun (WGS) entry which is preliminary data.</text>
</comment>
<reference evidence="3" key="1">
    <citation type="journal article" date="2015" name="Nature">
        <title>Complex archaea that bridge the gap between prokaryotes and eukaryotes.</title>
        <authorList>
            <person name="Spang A."/>
            <person name="Saw J.H."/>
            <person name="Jorgensen S.L."/>
            <person name="Zaremba-Niedzwiedzka K."/>
            <person name="Martijn J."/>
            <person name="Lind A.E."/>
            <person name="van Eijk R."/>
            <person name="Schleper C."/>
            <person name="Guy L."/>
            <person name="Ettema T.J."/>
        </authorList>
    </citation>
    <scope>NUCLEOTIDE SEQUENCE</scope>
</reference>
<feature type="transmembrane region" description="Helical" evidence="1">
    <location>
        <begin position="455"/>
        <end position="477"/>
    </location>
</feature>
<accession>A0A0F9L8H7</accession>
<dbReference type="GO" id="GO:0016747">
    <property type="term" value="F:acyltransferase activity, transferring groups other than amino-acyl groups"/>
    <property type="evidence" value="ECO:0007669"/>
    <property type="project" value="InterPro"/>
</dbReference>
<dbReference type="EMBL" id="LAZR01006570">
    <property type="protein sequence ID" value="KKM91179.1"/>
    <property type="molecule type" value="Genomic_DNA"/>
</dbReference>
<protein>
    <recommendedName>
        <fullName evidence="2">N-acetyltransferase domain-containing protein</fullName>
    </recommendedName>
</protein>
<keyword evidence="1" id="KW-1133">Transmembrane helix</keyword>
<dbReference type="InterPro" id="IPR016181">
    <property type="entry name" value="Acyl_CoA_acyltransferase"/>
</dbReference>
<keyword evidence="1" id="KW-0472">Membrane</keyword>
<keyword evidence="1" id="KW-0812">Transmembrane</keyword>
<dbReference type="Pfam" id="PF06197">
    <property type="entry name" value="DUF998"/>
    <property type="match status" value="1"/>
</dbReference>
<evidence type="ECO:0000256" key="1">
    <source>
        <dbReference type="SAM" id="Phobius"/>
    </source>
</evidence>
<dbReference type="Gene3D" id="3.40.630.30">
    <property type="match status" value="1"/>
</dbReference>
<dbReference type="PROSITE" id="PS51186">
    <property type="entry name" value="GNAT"/>
    <property type="match status" value="1"/>
</dbReference>
<name>A0A0F9L8H7_9ZZZZ</name>
<feature type="transmembrane region" description="Helical" evidence="1">
    <location>
        <begin position="603"/>
        <end position="622"/>
    </location>
</feature>
<organism evidence="3">
    <name type="scientific">marine sediment metagenome</name>
    <dbReference type="NCBI Taxonomy" id="412755"/>
    <lineage>
        <taxon>unclassified sequences</taxon>
        <taxon>metagenomes</taxon>
        <taxon>ecological metagenomes</taxon>
    </lineage>
</organism>
<evidence type="ECO:0000313" key="3">
    <source>
        <dbReference type="EMBL" id="KKM91179.1"/>
    </source>
</evidence>
<proteinExistence type="predicted"/>
<dbReference type="InterPro" id="IPR009339">
    <property type="entry name" value="DUF998"/>
</dbReference>
<evidence type="ECO:0000259" key="2">
    <source>
        <dbReference type="PROSITE" id="PS51186"/>
    </source>
</evidence>
<sequence length="648" mass="74606">MLSEEVIEPAVVSVNDLFSDNTEQFLKPFESVVNPDIHEGMALDFELEGRLHTHKISPILRLAKPEDAEEITEIYKELYNGTYPYKEMEDVEEMRKMILDSGSQWIIYQDAQFNIAGCITFVLDFGNKRGYIRGFMLKKKYQGYIDITKAMIGSMISMVHKFRDIIYTWYVENRTAHAKSQYSMYVCGIAPIAFYPNKDIFLGKVESDLMQIFYDKRALTEFRTKKVPQFIQPVEKCFNYADARYRLGEYSIQNITNSNDFSNGSRLKKLEGCLTRTVSRDKFGYETIRFTFPDSDSFFEFLYTPQVKNFEKTKYCVENVEELIIFVKEFIKCGTELRIRYYEAFVSAYNPSHQKAFYDAGLCPRGYVPSWNYDNISGSFEDHILFNWCEGKIAKDIKLIEEAKELLEFVSGCDKILLLKKKGSQIIPAFYSIKSKVSSIWNFPKIIKSSLAIGMFFYLGFLFGSVIVANLFGPVGYSIFSHTISQLGTYMLTPHPSLFNLSCVIGGLTTVLFNCYLHRRIHLSSPQKNRNMLLFYKLTRYSSIVGGFGSIGILFVGIFSLERKGPLGILHGLVSIIAFGGFAISMLSLSITTFKYKTKIPRIFAVNGFIPIIFFILYSIFPLPFLEWLILLSIIASLFPLFCWLVFR</sequence>
<feature type="transmembrane region" description="Helical" evidence="1">
    <location>
        <begin position="538"/>
        <end position="561"/>
    </location>
</feature>